<evidence type="ECO:0000256" key="2">
    <source>
        <dbReference type="SAM" id="MobiDB-lite"/>
    </source>
</evidence>
<dbReference type="EMBL" id="BKCJ010004251">
    <property type="protein sequence ID" value="GEU59896.1"/>
    <property type="molecule type" value="Genomic_DNA"/>
</dbReference>
<sequence>MSTSRPHVTSRTRIFVSISILSDYEDDDTTLPVVSTPSSPDRVPASSGYSPDSDSNSAPTEDDSSNEDLSETAEGPSLGFCYGQYRYLEVPGGCPRYVIRESSSAQMYMITEVKTLCDNTEITKQRAEDLQDALERSRDEMHAHQVHHRDAEARLQQCEADMLELRAHIKRNEKEEIRSLETRLNNAGSPNGQLVAVSAVPDISGGRPAYHGAATRLTLPFLSFNEEGEDVVVISSDKIEGVGDWNSPKFQDTSKSGQKKKTKAMNEAYDGEINLGVEENMILNEYAVKLCLEHEVKRGNKVVKKELIGRVSIIRSRQWKTLTFFYQDIGTYSSARGHLTQEEAVKEAIAIRMSRKFALLEEERPIIETMAYHDKYKKILDEVWKDKVELDGKIVKEEEEAVKGIKGEVLKEKDDPGAFIFPIRQEGHVNENALADTGSDINTMPYRIYEQLGREDMKNVDRGITMINHTQAEAKGILTNVLCQIGVTTLIAKFLILDILIDRDSPIVVGRGFLCTIGGIVNTLGRLFLTFDGFCHQTFRAARSNVMRNTKSNSYDEEDYQIKRNKFGALIYGPKPALYLNCNDPTERSLAIQTTIGTHDDEAGSSRSKRSRQHETMEEVLLPQVHHEFLLWEGCNRDAKSRMDYNGEIDDMLTIRLREAGSDEEIFTSVAWIRAFNINEPIYVELCHEFYSTYEFVKVCTDDDLQTKKIIKFRLGGLLIV</sequence>
<dbReference type="CDD" id="cd00303">
    <property type="entry name" value="retropepsin_like"/>
    <property type="match status" value="1"/>
</dbReference>
<feature type="coiled-coil region" evidence="1">
    <location>
        <begin position="117"/>
        <end position="175"/>
    </location>
</feature>
<feature type="compositionally biased region" description="Low complexity" evidence="2">
    <location>
        <begin position="44"/>
        <end position="58"/>
    </location>
</feature>
<dbReference type="AlphaFoldDB" id="A0A6L2LDQ4"/>
<gene>
    <name evidence="3" type="ORF">Tci_031874</name>
</gene>
<dbReference type="Gene3D" id="2.40.70.10">
    <property type="entry name" value="Acid Proteases"/>
    <property type="match status" value="1"/>
</dbReference>
<dbReference type="InterPro" id="IPR021109">
    <property type="entry name" value="Peptidase_aspartic_dom_sf"/>
</dbReference>
<accession>A0A6L2LDQ4</accession>
<keyword evidence="1" id="KW-0175">Coiled coil</keyword>
<dbReference type="PANTHER" id="PTHR33067">
    <property type="entry name" value="RNA-DIRECTED DNA POLYMERASE-RELATED"/>
    <property type="match status" value="1"/>
</dbReference>
<evidence type="ECO:0008006" key="4">
    <source>
        <dbReference type="Google" id="ProtNLM"/>
    </source>
</evidence>
<evidence type="ECO:0000256" key="1">
    <source>
        <dbReference type="SAM" id="Coils"/>
    </source>
</evidence>
<protein>
    <recommendedName>
        <fullName evidence="4">Reverse transcriptase domain-containing protein</fullName>
    </recommendedName>
</protein>
<dbReference type="PANTHER" id="PTHR33067:SF9">
    <property type="entry name" value="RNA-DIRECTED DNA POLYMERASE"/>
    <property type="match status" value="1"/>
</dbReference>
<reference evidence="3" key="1">
    <citation type="journal article" date="2019" name="Sci. Rep.">
        <title>Draft genome of Tanacetum cinerariifolium, the natural source of mosquito coil.</title>
        <authorList>
            <person name="Yamashiro T."/>
            <person name="Shiraishi A."/>
            <person name="Satake H."/>
            <person name="Nakayama K."/>
        </authorList>
    </citation>
    <scope>NUCLEOTIDE SEQUENCE</scope>
</reference>
<comment type="caution">
    <text evidence="3">The sequence shown here is derived from an EMBL/GenBank/DDBJ whole genome shotgun (WGS) entry which is preliminary data.</text>
</comment>
<feature type="region of interest" description="Disordered" evidence="2">
    <location>
        <begin position="596"/>
        <end position="615"/>
    </location>
</feature>
<proteinExistence type="predicted"/>
<name>A0A6L2LDQ4_TANCI</name>
<feature type="compositionally biased region" description="Acidic residues" evidence="2">
    <location>
        <begin position="60"/>
        <end position="71"/>
    </location>
</feature>
<organism evidence="3">
    <name type="scientific">Tanacetum cinerariifolium</name>
    <name type="common">Dalmatian daisy</name>
    <name type="synonym">Chrysanthemum cinerariifolium</name>
    <dbReference type="NCBI Taxonomy" id="118510"/>
    <lineage>
        <taxon>Eukaryota</taxon>
        <taxon>Viridiplantae</taxon>
        <taxon>Streptophyta</taxon>
        <taxon>Embryophyta</taxon>
        <taxon>Tracheophyta</taxon>
        <taxon>Spermatophyta</taxon>
        <taxon>Magnoliopsida</taxon>
        <taxon>eudicotyledons</taxon>
        <taxon>Gunneridae</taxon>
        <taxon>Pentapetalae</taxon>
        <taxon>asterids</taxon>
        <taxon>campanulids</taxon>
        <taxon>Asterales</taxon>
        <taxon>Asteraceae</taxon>
        <taxon>Asteroideae</taxon>
        <taxon>Anthemideae</taxon>
        <taxon>Anthemidinae</taxon>
        <taxon>Tanacetum</taxon>
    </lineage>
</organism>
<evidence type="ECO:0000313" key="3">
    <source>
        <dbReference type="EMBL" id="GEU59896.1"/>
    </source>
</evidence>
<feature type="region of interest" description="Disordered" evidence="2">
    <location>
        <begin position="26"/>
        <end position="75"/>
    </location>
</feature>